<evidence type="ECO:0000313" key="1">
    <source>
        <dbReference type="Proteomes" id="UP000504637"/>
    </source>
</evidence>
<reference evidence="2" key="2">
    <citation type="submission" date="2020-04" db="EMBL/GenBank/DDBJ databases">
        <authorList>
            <consortium name="NCBI Genome Project"/>
        </authorList>
    </citation>
    <scope>NUCLEOTIDE SEQUENCE</scope>
    <source>
        <strain evidence="2">CBS 342.82</strain>
    </source>
</reference>
<evidence type="ECO:0008006" key="3">
    <source>
        <dbReference type="Google" id="ProtNLM"/>
    </source>
</evidence>
<dbReference type="AlphaFoldDB" id="A0A6J3M7E7"/>
<sequence>MAVSETTTITVEYEQAFCTLDGFQEELRGTEFTVVYLFHLTPAASVKFASFRQGLSHLSIDQDTASSRAIDGFQDNAREALNLEESNDRDNAVSARTRSPEEPLKLILKSYRDETLMADEVTAYDMMQRIQGTVTPELYGTCSLRGPPTIVLEYIIGMDLLHHKNDLENFPKLVRAVENCYKQISDCGVVQWDPRLDGIILTDPSRMTVRMIDFSHVEFSWSPANWSTNDILELNESNSHDLLRRYSRRMGWKLVNDVSTWDW</sequence>
<reference evidence="2" key="3">
    <citation type="submission" date="2025-08" db="UniProtKB">
        <authorList>
            <consortium name="RefSeq"/>
        </authorList>
    </citation>
    <scope>IDENTIFICATION</scope>
    <source>
        <strain evidence="2">CBS 342.82</strain>
    </source>
</reference>
<evidence type="ECO:0000313" key="2">
    <source>
        <dbReference type="RefSeq" id="XP_033460966.1"/>
    </source>
</evidence>
<dbReference type="Proteomes" id="UP000504637">
    <property type="component" value="Unplaced"/>
</dbReference>
<dbReference type="InterPro" id="IPR011009">
    <property type="entry name" value="Kinase-like_dom_sf"/>
</dbReference>
<dbReference type="OrthoDB" id="2942798at2759"/>
<gene>
    <name evidence="2" type="ORF">K489DRAFT_378306</name>
</gene>
<accession>A0A6J3M7E7</accession>
<organism evidence="2">
    <name type="scientific">Dissoconium aciculare CBS 342.82</name>
    <dbReference type="NCBI Taxonomy" id="1314786"/>
    <lineage>
        <taxon>Eukaryota</taxon>
        <taxon>Fungi</taxon>
        <taxon>Dikarya</taxon>
        <taxon>Ascomycota</taxon>
        <taxon>Pezizomycotina</taxon>
        <taxon>Dothideomycetes</taxon>
        <taxon>Dothideomycetidae</taxon>
        <taxon>Mycosphaerellales</taxon>
        <taxon>Dissoconiaceae</taxon>
        <taxon>Dissoconium</taxon>
    </lineage>
</organism>
<dbReference type="RefSeq" id="XP_033460966.1">
    <property type="nucleotide sequence ID" value="XM_033604383.1"/>
</dbReference>
<protein>
    <recommendedName>
        <fullName evidence="3">Aminoglycoside phosphotransferase domain-containing protein</fullName>
    </recommendedName>
</protein>
<reference evidence="2" key="1">
    <citation type="submission" date="2020-01" db="EMBL/GenBank/DDBJ databases">
        <authorList>
            <consortium name="DOE Joint Genome Institute"/>
            <person name="Haridas S."/>
            <person name="Albert R."/>
            <person name="Binder M."/>
            <person name="Bloem J."/>
            <person name="Labutti K."/>
            <person name="Salamov A."/>
            <person name="Andreopoulos B."/>
            <person name="Baker S.E."/>
            <person name="Barry K."/>
            <person name="Bills G."/>
            <person name="Bluhm B.H."/>
            <person name="Cannon C."/>
            <person name="Castanera R."/>
            <person name="Culley D.E."/>
            <person name="Daum C."/>
            <person name="Ezra D."/>
            <person name="Gonzalez J.B."/>
            <person name="Henrissat B."/>
            <person name="Kuo A."/>
            <person name="Liang C."/>
            <person name="Lipzen A."/>
            <person name="Lutzoni F."/>
            <person name="Magnuson J."/>
            <person name="Mondo S."/>
            <person name="Nolan M."/>
            <person name="Ohm R."/>
            <person name="Pangilinan J."/>
            <person name="Park H.-J."/>
            <person name="Ramirez L."/>
            <person name="Alfaro M."/>
            <person name="Sun H."/>
            <person name="Tritt A."/>
            <person name="Yoshinaga Y."/>
            <person name="Zwiers L.-H."/>
            <person name="Turgeon B.G."/>
            <person name="Goodwin S.B."/>
            <person name="Spatafora J.W."/>
            <person name="Crous P.W."/>
            <person name="Grigoriev I.V."/>
        </authorList>
    </citation>
    <scope>NUCLEOTIDE SEQUENCE</scope>
    <source>
        <strain evidence="2">CBS 342.82</strain>
    </source>
</reference>
<dbReference type="SUPFAM" id="SSF56112">
    <property type="entry name" value="Protein kinase-like (PK-like)"/>
    <property type="match status" value="1"/>
</dbReference>
<dbReference type="GeneID" id="54362183"/>
<name>A0A6J3M7E7_9PEZI</name>
<keyword evidence="1" id="KW-1185">Reference proteome</keyword>
<proteinExistence type="predicted"/>